<feature type="compositionally biased region" description="Polar residues" evidence="1">
    <location>
        <begin position="183"/>
        <end position="192"/>
    </location>
</feature>
<dbReference type="InterPro" id="IPR014004">
    <property type="entry name" value="Transpt-assoc_nodulatn_dom_bac"/>
</dbReference>
<dbReference type="SMART" id="SM00749">
    <property type="entry name" value="BON"/>
    <property type="match status" value="1"/>
</dbReference>
<evidence type="ECO:0000313" key="4">
    <source>
        <dbReference type="Proteomes" id="UP000219331"/>
    </source>
</evidence>
<feature type="region of interest" description="Disordered" evidence="1">
    <location>
        <begin position="110"/>
        <end position="132"/>
    </location>
</feature>
<dbReference type="Gene3D" id="3.30.1340.30">
    <property type="match status" value="1"/>
</dbReference>
<dbReference type="Pfam" id="PF04972">
    <property type="entry name" value="BON"/>
    <property type="match status" value="1"/>
</dbReference>
<dbReference type="Proteomes" id="UP000219331">
    <property type="component" value="Unassembled WGS sequence"/>
</dbReference>
<feature type="region of interest" description="Disordered" evidence="1">
    <location>
        <begin position="1"/>
        <end position="39"/>
    </location>
</feature>
<dbReference type="InterPro" id="IPR051686">
    <property type="entry name" value="Lipoprotein_DolP"/>
</dbReference>
<name>A0A285SL32_9HYPH</name>
<feature type="region of interest" description="Disordered" evidence="1">
    <location>
        <begin position="177"/>
        <end position="206"/>
    </location>
</feature>
<keyword evidence="4" id="KW-1185">Reference proteome</keyword>
<feature type="domain" description="BON" evidence="2">
    <location>
        <begin position="128"/>
        <end position="196"/>
    </location>
</feature>
<dbReference type="InterPro" id="IPR007055">
    <property type="entry name" value="BON_dom"/>
</dbReference>
<organism evidence="3 4">
    <name type="scientific">Stappia indica</name>
    <dbReference type="NCBI Taxonomy" id="538381"/>
    <lineage>
        <taxon>Bacteria</taxon>
        <taxon>Pseudomonadati</taxon>
        <taxon>Pseudomonadota</taxon>
        <taxon>Alphaproteobacteria</taxon>
        <taxon>Hyphomicrobiales</taxon>
        <taxon>Stappiaceae</taxon>
        <taxon>Stappia</taxon>
    </lineage>
</organism>
<evidence type="ECO:0000259" key="2">
    <source>
        <dbReference type="PROSITE" id="PS50914"/>
    </source>
</evidence>
<dbReference type="PANTHER" id="PTHR34606">
    <property type="entry name" value="BON DOMAIN-CONTAINING PROTEIN"/>
    <property type="match status" value="1"/>
</dbReference>
<dbReference type="NCBIfam" id="NF033157">
    <property type="entry name" value="SWFGD_domain"/>
    <property type="match status" value="1"/>
</dbReference>
<dbReference type="AlphaFoldDB" id="A0A285SL32"/>
<dbReference type="OrthoDB" id="680465at2"/>
<dbReference type="PANTHER" id="PTHR34606:SF15">
    <property type="entry name" value="BON DOMAIN-CONTAINING PROTEIN"/>
    <property type="match status" value="1"/>
</dbReference>
<proteinExistence type="predicted"/>
<protein>
    <submittedName>
        <fullName evidence="3">BON domain-containing protein</fullName>
    </submittedName>
</protein>
<reference evidence="3 4" key="1">
    <citation type="submission" date="2017-08" db="EMBL/GenBank/DDBJ databases">
        <authorList>
            <person name="de Groot N.N."/>
        </authorList>
    </citation>
    <scope>NUCLEOTIDE SEQUENCE [LARGE SCALE GENOMIC DNA]</scope>
    <source>
        <strain evidence="3 4">USBA 352</strain>
    </source>
</reference>
<accession>A0A285SL32</accession>
<dbReference type="InterPro" id="IPR047800">
    <property type="entry name" value="SWFGD_dom"/>
</dbReference>
<dbReference type="PROSITE" id="PS50914">
    <property type="entry name" value="BON"/>
    <property type="match status" value="1"/>
</dbReference>
<feature type="compositionally biased region" description="Basic and acidic residues" evidence="1">
    <location>
        <begin position="1"/>
        <end position="28"/>
    </location>
</feature>
<evidence type="ECO:0000313" key="3">
    <source>
        <dbReference type="EMBL" id="SOC06698.1"/>
    </source>
</evidence>
<sequence>MPYNDDIRRDTRMREERARERLRDEREGRRGRRYPGVGALYGPYPMIGEGLYPQYPGYYGEDYDEYRRDDPWRGAGYAERYRRRDRNERDFWDRASDEVASWFGDDDAEHRREMDKHRGKGPRGYKRSDARISEDVHDRLSDDPYLDASNISVEVNDREVVLSGLVDHRHDKRRAEDCAESVSGVTHVQNNLRVRPHPVPPQSDLA</sequence>
<dbReference type="EMBL" id="OBML01000005">
    <property type="protein sequence ID" value="SOC06698.1"/>
    <property type="molecule type" value="Genomic_DNA"/>
</dbReference>
<dbReference type="STRING" id="538381.GCA_001696535_02122"/>
<dbReference type="RefSeq" id="WP_097174850.1">
    <property type="nucleotide sequence ID" value="NZ_OBML01000005.1"/>
</dbReference>
<feature type="compositionally biased region" description="Pro residues" evidence="1">
    <location>
        <begin position="197"/>
        <end position="206"/>
    </location>
</feature>
<evidence type="ECO:0000256" key="1">
    <source>
        <dbReference type="SAM" id="MobiDB-lite"/>
    </source>
</evidence>
<gene>
    <name evidence="3" type="ORF">SAMN05421512_105168</name>
</gene>